<sequence>MSNWQRVDEELAKWDEKLPPARLWLRDDDAVEATSSLMQLIQLTEQFDVPVTLAVIPCSATQALAKRVAETSHVSIALHGYAHCNHAPGDQKKCELGLHRGKQVVLDELADGRAKLEQMFGTRFINMLVPPWNRIDPHLVSDLSNTGLASLSTFGWSDFPDSSGLLQLNTHVDIIDWRGTRGGRPVKDLADELANAFANARQLGGKPVGILSHHLVHDETAWKFLRQLFDFSSQHRQIKWCHAASLSGFSTG</sequence>
<gene>
    <name evidence="1" type="ORF">MNBD_ALPHA08-747</name>
</gene>
<evidence type="ECO:0000313" key="1">
    <source>
        <dbReference type="EMBL" id="VAV96508.1"/>
    </source>
</evidence>
<reference evidence="1" key="1">
    <citation type="submission" date="2018-06" db="EMBL/GenBank/DDBJ databases">
        <authorList>
            <person name="Zhirakovskaya E."/>
        </authorList>
    </citation>
    <scope>NUCLEOTIDE SEQUENCE</scope>
</reference>
<dbReference type="SUPFAM" id="SSF88713">
    <property type="entry name" value="Glycoside hydrolase/deacetylase"/>
    <property type="match status" value="1"/>
</dbReference>
<dbReference type="CDD" id="cd10928">
    <property type="entry name" value="CE4_u4"/>
    <property type="match status" value="1"/>
</dbReference>
<dbReference type="GO" id="GO:0005975">
    <property type="term" value="P:carbohydrate metabolic process"/>
    <property type="evidence" value="ECO:0007669"/>
    <property type="project" value="InterPro"/>
</dbReference>
<protein>
    <recommendedName>
        <fullName evidence="2">Polysaccharide deacetylase</fullName>
    </recommendedName>
</protein>
<evidence type="ECO:0008006" key="2">
    <source>
        <dbReference type="Google" id="ProtNLM"/>
    </source>
</evidence>
<dbReference type="Gene3D" id="3.20.20.370">
    <property type="entry name" value="Glycoside hydrolase/deacetylase"/>
    <property type="match status" value="1"/>
</dbReference>
<dbReference type="AlphaFoldDB" id="A0A3B0S7W5"/>
<dbReference type="InterPro" id="IPR011330">
    <property type="entry name" value="Glyco_hydro/deAcase_b/a-brl"/>
</dbReference>
<dbReference type="InterPro" id="IPR049591">
    <property type="entry name" value="CE4_u4-like"/>
</dbReference>
<organism evidence="1">
    <name type="scientific">hydrothermal vent metagenome</name>
    <dbReference type="NCBI Taxonomy" id="652676"/>
    <lineage>
        <taxon>unclassified sequences</taxon>
        <taxon>metagenomes</taxon>
        <taxon>ecological metagenomes</taxon>
    </lineage>
</organism>
<accession>A0A3B0S7W5</accession>
<dbReference type="EMBL" id="UOEC01000132">
    <property type="protein sequence ID" value="VAV96508.1"/>
    <property type="molecule type" value="Genomic_DNA"/>
</dbReference>
<proteinExistence type="predicted"/>
<name>A0A3B0S7W5_9ZZZZ</name>